<gene>
    <name evidence="2" type="ORF">PHPALM_14206</name>
</gene>
<comment type="caution">
    <text evidence="2">The sequence shown here is derived from an EMBL/GenBank/DDBJ whole genome shotgun (WGS) entry which is preliminary data.</text>
</comment>
<dbReference type="AlphaFoldDB" id="A0A2P4XVB8"/>
<name>A0A2P4XVB8_9STRA</name>
<reference evidence="2 3" key="1">
    <citation type="journal article" date="2017" name="Genome Biol. Evol.">
        <title>Phytophthora megakarya and P. palmivora, closely related causal agents of cacao black pod rot, underwent increases in genome sizes and gene numbers by different mechanisms.</title>
        <authorList>
            <person name="Ali S.S."/>
            <person name="Shao J."/>
            <person name="Lary D.J."/>
            <person name="Kronmiller B."/>
            <person name="Shen D."/>
            <person name="Strem M.D."/>
            <person name="Amoako-Attah I."/>
            <person name="Akrofi A.Y."/>
            <person name="Begoude B.A."/>
            <person name="Ten Hoopen G.M."/>
            <person name="Coulibaly K."/>
            <person name="Kebe B.I."/>
            <person name="Melnick R.L."/>
            <person name="Guiltinan M.J."/>
            <person name="Tyler B.M."/>
            <person name="Meinhardt L.W."/>
            <person name="Bailey B.A."/>
        </authorList>
    </citation>
    <scope>NUCLEOTIDE SEQUENCE [LARGE SCALE GENOMIC DNA]</scope>
    <source>
        <strain evidence="3">sbr112.9</strain>
    </source>
</reference>
<evidence type="ECO:0000313" key="2">
    <source>
        <dbReference type="EMBL" id="POM69505.1"/>
    </source>
</evidence>
<feature type="domain" description="Reverse transcriptase Ty1/copia-type" evidence="1">
    <location>
        <begin position="11"/>
        <end position="207"/>
    </location>
</feature>
<organism evidence="2 3">
    <name type="scientific">Phytophthora palmivora</name>
    <dbReference type="NCBI Taxonomy" id="4796"/>
    <lineage>
        <taxon>Eukaryota</taxon>
        <taxon>Sar</taxon>
        <taxon>Stramenopiles</taxon>
        <taxon>Oomycota</taxon>
        <taxon>Peronosporomycetes</taxon>
        <taxon>Peronosporales</taxon>
        <taxon>Peronosporaceae</taxon>
        <taxon>Phytophthora</taxon>
    </lineage>
</organism>
<sequence>MVKELKAVEYNSVWEVVRLPKIVHVLHTKWVYKANLDAEGLIKWLKARLVACENDQIFGVNYSVTFAAVIDMSSVKLILALTRKWHVPVKHGDVPNAFVKADKGEILRIYIRMSQGMEIPEEILKGLGVETGAEVVPELKKAHYGLKPAGRLWSKLLHSKLVEFGFFSPESRGYMCVLQVHMAGVLIVVGVCVDDFLVIGTQQHAVKFF</sequence>
<keyword evidence="3" id="KW-1185">Reference proteome</keyword>
<dbReference type="Pfam" id="PF07727">
    <property type="entry name" value="RVT_2"/>
    <property type="match status" value="1"/>
</dbReference>
<dbReference type="Proteomes" id="UP000237271">
    <property type="component" value="Unassembled WGS sequence"/>
</dbReference>
<dbReference type="OrthoDB" id="163507at2759"/>
<dbReference type="EMBL" id="NCKW01007857">
    <property type="protein sequence ID" value="POM69505.1"/>
    <property type="molecule type" value="Genomic_DNA"/>
</dbReference>
<proteinExistence type="predicted"/>
<protein>
    <submittedName>
        <fullName evidence="2">Retrotransposon 4 protein</fullName>
    </submittedName>
</protein>
<dbReference type="InterPro" id="IPR013103">
    <property type="entry name" value="RVT_2"/>
</dbReference>
<evidence type="ECO:0000259" key="1">
    <source>
        <dbReference type="Pfam" id="PF07727"/>
    </source>
</evidence>
<accession>A0A2P4XVB8</accession>
<evidence type="ECO:0000313" key="3">
    <source>
        <dbReference type="Proteomes" id="UP000237271"/>
    </source>
</evidence>